<organism evidence="2 3">
    <name type="scientific">Gossypium raimondii</name>
    <name type="common">Peruvian cotton</name>
    <name type="synonym">Gossypium klotzschianum subsp. raimondii</name>
    <dbReference type="NCBI Taxonomy" id="29730"/>
    <lineage>
        <taxon>Eukaryota</taxon>
        <taxon>Viridiplantae</taxon>
        <taxon>Streptophyta</taxon>
        <taxon>Embryophyta</taxon>
        <taxon>Tracheophyta</taxon>
        <taxon>Spermatophyta</taxon>
        <taxon>Magnoliopsida</taxon>
        <taxon>eudicotyledons</taxon>
        <taxon>Gunneridae</taxon>
        <taxon>Pentapetalae</taxon>
        <taxon>rosids</taxon>
        <taxon>malvids</taxon>
        <taxon>Malvales</taxon>
        <taxon>Malvaceae</taxon>
        <taxon>Malvoideae</taxon>
        <taxon>Gossypium</taxon>
    </lineage>
</organism>
<dbReference type="Gramene" id="KJB46127">
    <property type="protein sequence ID" value="KJB46127"/>
    <property type="gene ID" value="B456_007G349300"/>
</dbReference>
<dbReference type="OMA" id="LANTNWM"/>
<evidence type="ECO:0000256" key="1">
    <source>
        <dbReference type="SAM" id="MobiDB-lite"/>
    </source>
</evidence>
<feature type="region of interest" description="Disordered" evidence="1">
    <location>
        <begin position="271"/>
        <end position="290"/>
    </location>
</feature>
<sequence length="290" mass="32760">MEKEGGNAGDSSSSEEESNGTQQELDESQTSMGQRSEEIIERTTTHPSLPNQASQQPIISPSIYNSSTKAMEWSHDERIQSHNHEQNNVVEQLFLSQAMEAPTQGSGNLMKNNTIRASNGYHLPTSNLPPQFRLDFSSRQSEQGNWSGSSLANTNWMDWHQFPHTHEPTIDLGPHGFGFQALLNQAIASDTCHRNDHDRPIQQMKMSLQEDPNLHFMDWMSLKEGNQHQDIGLPAASGSRSKFIMNKVYDPSYEAMGLPVDPHLRMFQAKYGNAAENKDKNKDKENEEHR</sequence>
<dbReference type="EMBL" id="CM001746">
    <property type="protein sequence ID" value="KJB46127.1"/>
    <property type="molecule type" value="Genomic_DNA"/>
</dbReference>
<feature type="compositionally biased region" description="Basic and acidic residues" evidence="1">
    <location>
        <begin position="276"/>
        <end position="290"/>
    </location>
</feature>
<feature type="compositionally biased region" description="Polar residues" evidence="1">
    <location>
        <begin position="19"/>
        <end position="34"/>
    </location>
</feature>
<protein>
    <submittedName>
        <fullName evidence="2">Uncharacterized protein</fullName>
    </submittedName>
</protein>
<evidence type="ECO:0000313" key="3">
    <source>
        <dbReference type="Proteomes" id="UP000032304"/>
    </source>
</evidence>
<dbReference type="AlphaFoldDB" id="A0A0D2PJ81"/>
<feature type="compositionally biased region" description="Polar residues" evidence="1">
    <location>
        <begin position="45"/>
        <end position="59"/>
    </location>
</feature>
<gene>
    <name evidence="2" type="ORF">B456_007G349300</name>
</gene>
<feature type="compositionally biased region" description="Basic and acidic residues" evidence="1">
    <location>
        <begin position="35"/>
        <end position="44"/>
    </location>
</feature>
<name>A0A0D2PJ81_GOSRA</name>
<evidence type="ECO:0000313" key="2">
    <source>
        <dbReference type="EMBL" id="KJB46127.1"/>
    </source>
</evidence>
<dbReference type="Proteomes" id="UP000032304">
    <property type="component" value="Chromosome 7"/>
</dbReference>
<proteinExistence type="predicted"/>
<keyword evidence="3" id="KW-1185">Reference proteome</keyword>
<feature type="region of interest" description="Disordered" evidence="1">
    <location>
        <begin position="1"/>
        <end position="59"/>
    </location>
</feature>
<reference evidence="2 3" key="1">
    <citation type="journal article" date="2012" name="Nature">
        <title>Repeated polyploidization of Gossypium genomes and the evolution of spinnable cotton fibres.</title>
        <authorList>
            <person name="Paterson A.H."/>
            <person name="Wendel J.F."/>
            <person name="Gundlach H."/>
            <person name="Guo H."/>
            <person name="Jenkins J."/>
            <person name="Jin D."/>
            <person name="Llewellyn D."/>
            <person name="Showmaker K.C."/>
            <person name="Shu S."/>
            <person name="Udall J."/>
            <person name="Yoo M.J."/>
            <person name="Byers R."/>
            <person name="Chen W."/>
            <person name="Doron-Faigenboim A."/>
            <person name="Duke M.V."/>
            <person name="Gong L."/>
            <person name="Grimwood J."/>
            <person name="Grover C."/>
            <person name="Grupp K."/>
            <person name="Hu G."/>
            <person name="Lee T.H."/>
            <person name="Li J."/>
            <person name="Lin L."/>
            <person name="Liu T."/>
            <person name="Marler B.S."/>
            <person name="Page J.T."/>
            <person name="Roberts A.W."/>
            <person name="Romanel E."/>
            <person name="Sanders W.S."/>
            <person name="Szadkowski E."/>
            <person name="Tan X."/>
            <person name="Tang H."/>
            <person name="Xu C."/>
            <person name="Wang J."/>
            <person name="Wang Z."/>
            <person name="Zhang D."/>
            <person name="Zhang L."/>
            <person name="Ashrafi H."/>
            <person name="Bedon F."/>
            <person name="Bowers J.E."/>
            <person name="Brubaker C.L."/>
            <person name="Chee P.W."/>
            <person name="Das S."/>
            <person name="Gingle A.R."/>
            <person name="Haigler C.H."/>
            <person name="Harker D."/>
            <person name="Hoffmann L.V."/>
            <person name="Hovav R."/>
            <person name="Jones D.C."/>
            <person name="Lemke C."/>
            <person name="Mansoor S."/>
            <person name="ur Rahman M."/>
            <person name="Rainville L.N."/>
            <person name="Rambani A."/>
            <person name="Reddy U.K."/>
            <person name="Rong J.K."/>
            <person name="Saranga Y."/>
            <person name="Scheffler B.E."/>
            <person name="Scheffler J.A."/>
            <person name="Stelly D.M."/>
            <person name="Triplett B.A."/>
            <person name="Van Deynze A."/>
            <person name="Vaslin M.F."/>
            <person name="Waghmare V.N."/>
            <person name="Walford S.A."/>
            <person name="Wright R.J."/>
            <person name="Zaki E.A."/>
            <person name="Zhang T."/>
            <person name="Dennis E.S."/>
            <person name="Mayer K.F."/>
            <person name="Peterson D.G."/>
            <person name="Rokhsar D.S."/>
            <person name="Wang X."/>
            <person name="Schmutz J."/>
        </authorList>
    </citation>
    <scope>NUCLEOTIDE SEQUENCE [LARGE SCALE GENOMIC DNA]</scope>
</reference>
<accession>A0A0D2PJ81</accession>